<dbReference type="EMBL" id="JAXCEH010000032">
    <property type="protein sequence ID" value="MFA1558520.1"/>
    <property type="molecule type" value="Genomic_DNA"/>
</dbReference>
<comment type="caution">
    <text evidence="2">The sequence shown here is derived from an EMBL/GenBank/DDBJ whole genome shotgun (WGS) entry which is preliminary data.</text>
</comment>
<evidence type="ECO:0000313" key="2">
    <source>
        <dbReference type="EMBL" id="MFA1558520.1"/>
    </source>
</evidence>
<keyword evidence="1" id="KW-0472">Membrane</keyword>
<reference evidence="2 3" key="1">
    <citation type="submission" date="2023-11" db="EMBL/GenBank/DDBJ databases">
        <title>Actinomadura monticuli sp. nov., isolated from volcanic ash.</title>
        <authorList>
            <person name="Lee S.D."/>
            <person name="Yang H."/>
            <person name="Kim I.S."/>
        </authorList>
    </citation>
    <scope>NUCLEOTIDE SEQUENCE [LARGE SCALE GENOMIC DNA]</scope>
    <source>
        <strain evidence="2 3">DSM 45346</strain>
    </source>
</reference>
<protein>
    <submittedName>
        <fullName evidence="2">Uncharacterized protein</fullName>
    </submittedName>
</protein>
<accession>A0ABV4R6G1</accession>
<keyword evidence="1" id="KW-1133">Transmembrane helix</keyword>
<evidence type="ECO:0000313" key="3">
    <source>
        <dbReference type="Proteomes" id="UP001569904"/>
    </source>
</evidence>
<dbReference type="RefSeq" id="WP_371945542.1">
    <property type="nucleotide sequence ID" value="NZ_JAXCEH010000032.1"/>
</dbReference>
<gene>
    <name evidence="2" type="ORF">SM436_32930</name>
</gene>
<name>A0ABV4R6G1_9ACTN</name>
<dbReference type="Proteomes" id="UP001569904">
    <property type="component" value="Unassembled WGS sequence"/>
</dbReference>
<organism evidence="2 3">
    <name type="scientific">Actinomadura chokoriensis</name>
    <dbReference type="NCBI Taxonomy" id="454156"/>
    <lineage>
        <taxon>Bacteria</taxon>
        <taxon>Bacillati</taxon>
        <taxon>Actinomycetota</taxon>
        <taxon>Actinomycetes</taxon>
        <taxon>Streptosporangiales</taxon>
        <taxon>Thermomonosporaceae</taxon>
        <taxon>Actinomadura</taxon>
    </lineage>
</organism>
<sequence>MGEDGLLILALAALAAYTGIHWGRARRSVTDLRLGRRRAVTLRQGVAREPGHVMLVIIGSALALFLAVRYG</sequence>
<proteinExistence type="predicted"/>
<keyword evidence="1" id="KW-0812">Transmembrane</keyword>
<keyword evidence="3" id="KW-1185">Reference proteome</keyword>
<feature type="transmembrane region" description="Helical" evidence="1">
    <location>
        <begin position="51"/>
        <end position="68"/>
    </location>
</feature>
<evidence type="ECO:0000256" key="1">
    <source>
        <dbReference type="SAM" id="Phobius"/>
    </source>
</evidence>